<proteinExistence type="predicted"/>
<dbReference type="EMBL" id="VEPZ02001343">
    <property type="protein sequence ID" value="KAE8678148.1"/>
    <property type="molecule type" value="Genomic_DNA"/>
</dbReference>
<gene>
    <name evidence="2" type="ORF">F3Y22_tig00111440pilonHSYRG00058</name>
</gene>
<dbReference type="AlphaFoldDB" id="A0A6A2XRD2"/>
<name>A0A6A2XRD2_HIBSY</name>
<evidence type="ECO:0000313" key="2">
    <source>
        <dbReference type="EMBL" id="KAE8678148.1"/>
    </source>
</evidence>
<sequence length="233" mass="26129">MSSETGVRLPVIDFSKQELKPGSPEWDLAKLHVREALEEYGGFEALFDKVVEGKTSREGMMIDEAHVAGNIDQGLTYQHLVTSRKHKLQLAAGLEKTVRRTVLESFGIATNQQRAHLGADAHTDKAWINLLYQNEVNGLDIQTKDGEWINIKPSPNSFIVIFGESLNVRNEARYCIAVSAKPRGGYPVKVPEELVDDKNDLLFKPFDYDEYLGYNAAQAARGNFIDVKVYCKV</sequence>
<dbReference type="Gene3D" id="2.60.120.330">
    <property type="entry name" value="B-lactam Antibiotic, Isopenicillin N Synthase, Chain"/>
    <property type="match status" value="1"/>
</dbReference>
<dbReference type="InterPro" id="IPR044861">
    <property type="entry name" value="IPNS-like_FE2OG_OXY"/>
</dbReference>
<evidence type="ECO:0000259" key="1">
    <source>
        <dbReference type="Pfam" id="PF03171"/>
    </source>
</evidence>
<keyword evidence="3" id="KW-1185">Reference proteome</keyword>
<dbReference type="InterPro" id="IPR050231">
    <property type="entry name" value="Iron_ascorbate_oxido_reductase"/>
</dbReference>
<organism evidence="2 3">
    <name type="scientific">Hibiscus syriacus</name>
    <name type="common">Rose of Sharon</name>
    <dbReference type="NCBI Taxonomy" id="106335"/>
    <lineage>
        <taxon>Eukaryota</taxon>
        <taxon>Viridiplantae</taxon>
        <taxon>Streptophyta</taxon>
        <taxon>Embryophyta</taxon>
        <taxon>Tracheophyta</taxon>
        <taxon>Spermatophyta</taxon>
        <taxon>Magnoliopsida</taxon>
        <taxon>eudicotyledons</taxon>
        <taxon>Gunneridae</taxon>
        <taxon>Pentapetalae</taxon>
        <taxon>rosids</taxon>
        <taxon>malvids</taxon>
        <taxon>Malvales</taxon>
        <taxon>Malvaceae</taxon>
        <taxon>Malvoideae</taxon>
        <taxon>Hibiscus</taxon>
    </lineage>
</organism>
<protein>
    <recommendedName>
        <fullName evidence="1">Isopenicillin N synthase-like Fe(2+) 2OG dioxygenase domain-containing protein</fullName>
    </recommendedName>
</protein>
<dbReference type="SUPFAM" id="SSF51197">
    <property type="entry name" value="Clavaminate synthase-like"/>
    <property type="match status" value="1"/>
</dbReference>
<reference evidence="2" key="1">
    <citation type="submission" date="2019-09" db="EMBL/GenBank/DDBJ databases">
        <title>Draft genome information of white flower Hibiscus syriacus.</title>
        <authorList>
            <person name="Kim Y.-M."/>
        </authorList>
    </citation>
    <scope>NUCLEOTIDE SEQUENCE [LARGE SCALE GENOMIC DNA]</scope>
    <source>
        <strain evidence="2">YM2019G1</strain>
    </source>
</reference>
<accession>A0A6A2XRD2</accession>
<comment type="caution">
    <text evidence="2">The sequence shown here is derived from an EMBL/GenBank/DDBJ whole genome shotgun (WGS) entry which is preliminary data.</text>
</comment>
<dbReference type="InterPro" id="IPR027443">
    <property type="entry name" value="IPNS-like_sf"/>
</dbReference>
<feature type="domain" description="Isopenicillin N synthase-like Fe(2+) 2OG dioxygenase" evidence="1">
    <location>
        <begin position="113"/>
        <end position="171"/>
    </location>
</feature>
<dbReference type="Pfam" id="PF03171">
    <property type="entry name" value="2OG-FeII_Oxy"/>
    <property type="match status" value="1"/>
</dbReference>
<dbReference type="PANTHER" id="PTHR47990">
    <property type="entry name" value="2-OXOGLUTARATE (2OG) AND FE(II)-DEPENDENT OXYGENASE SUPERFAMILY PROTEIN-RELATED"/>
    <property type="match status" value="1"/>
</dbReference>
<dbReference type="Proteomes" id="UP000436088">
    <property type="component" value="Unassembled WGS sequence"/>
</dbReference>
<evidence type="ECO:0000313" key="3">
    <source>
        <dbReference type="Proteomes" id="UP000436088"/>
    </source>
</evidence>